<dbReference type="NCBIfam" id="TIGR00051">
    <property type="entry name" value="YbgC/FadM family acyl-CoA thioesterase"/>
    <property type="match status" value="1"/>
</dbReference>
<dbReference type="AlphaFoldDB" id="D0MDD1"/>
<dbReference type="HOGENOM" id="CLU_101141_3_2_10"/>
<sequence>MIRHVYQHRVRYRECDPMGMVYHAHYVDYLEAARTEALRDLGLPYRELEASGIIMPVVDLSLRFHRPAYYDELLDVITMIRELPRARLHLDYEVRRHETQELLATGRVTLCFVDRARNRPVRAPQALLDVLQKALEPSLSPDGQR</sequence>
<dbReference type="Gene3D" id="3.10.129.10">
    <property type="entry name" value="Hotdog Thioesterase"/>
    <property type="match status" value="1"/>
</dbReference>
<dbReference type="EMBL" id="CP001807">
    <property type="protein sequence ID" value="ACY47124.1"/>
    <property type="molecule type" value="Genomic_DNA"/>
</dbReference>
<dbReference type="GO" id="GO:0047617">
    <property type="term" value="F:fatty acyl-CoA hydrolase activity"/>
    <property type="evidence" value="ECO:0007669"/>
    <property type="project" value="TreeGrafter"/>
</dbReference>
<accession>D0MDD1</accession>
<evidence type="ECO:0000313" key="4">
    <source>
        <dbReference type="Proteomes" id="UP000002221"/>
    </source>
</evidence>
<gene>
    <name evidence="3" type="ordered locus">Rmar_0218</name>
</gene>
<organism evidence="3 4">
    <name type="scientific">Rhodothermus marinus (strain ATCC 43812 / DSM 4252 / R-10)</name>
    <name type="common">Rhodothermus obamensis</name>
    <dbReference type="NCBI Taxonomy" id="518766"/>
    <lineage>
        <taxon>Bacteria</taxon>
        <taxon>Pseudomonadati</taxon>
        <taxon>Rhodothermota</taxon>
        <taxon>Rhodothermia</taxon>
        <taxon>Rhodothermales</taxon>
        <taxon>Rhodothermaceae</taxon>
        <taxon>Rhodothermus</taxon>
    </lineage>
</organism>
<dbReference type="RefSeq" id="WP_012842736.1">
    <property type="nucleotide sequence ID" value="NC_013501.1"/>
</dbReference>
<dbReference type="OrthoDB" id="9800856at2"/>
<keyword evidence="2" id="KW-0378">Hydrolase</keyword>
<dbReference type="PANTHER" id="PTHR31793:SF27">
    <property type="entry name" value="NOVEL THIOESTERASE SUPERFAMILY DOMAIN AND SAPOSIN A-TYPE DOMAIN CONTAINING PROTEIN (0610012H03RIK)"/>
    <property type="match status" value="1"/>
</dbReference>
<dbReference type="KEGG" id="rmr:Rmar_0218"/>
<dbReference type="SUPFAM" id="SSF54637">
    <property type="entry name" value="Thioesterase/thiol ester dehydrase-isomerase"/>
    <property type="match status" value="1"/>
</dbReference>
<name>D0MDD1_RHOM4</name>
<dbReference type="PANTHER" id="PTHR31793">
    <property type="entry name" value="4-HYDROXYBENZOYL-COA THIOESTERASE FAMILY MEMBER"/>
    <property type="match status" value="1"/>
</dbReference>
<dbReference type="InterPro" id="IPR029069">
    <property type="entry name" value="HotDog_dom_sf"/>
</dbReference>
<dbReference type="Proteomes" id="UP000002221">
    <property type="component" value="Chromosome"/>
</dbReference>
<comment type="similarity">
    <text evidence="1">Belongs to the 4-hydroxybenzoyl-CoA thioesterase family.</text>
</comment>
<dbReference type="InterPro" id="IPR050563">
    <property type="entry name" value="4-hydroxybenzoyl-CoA_TE"/>
</dbReference>
<protein>
    <submittedName>
        <fullName evidence="3">Thioesterase superfamily protein</fullName>
    </submittedName>
</protein>
<dbReference type="InterPro" id="IPR006684">
    <property type="entry name" value="YbgC/YbaW"/>
</dbReference>
<evidence type="ECO:0000256" key="2">
    <source>
        <dbReference type="ARBA" id="ARBA00022801"/>
    </source>
</evidence>
<proteinExistence type="inferred from homology"/>
<dbReference type="STRING" id="518766.Rmar_0218"/>
<evidence type="ECO:0000256" key="1">
    <source>
        <dbReference type="ARBA" id="ARBA00005953"/>
    </source>
</evidence>
<keyword evidence="4" id="KW-1185">Reference proteome</keyword>
<dbReference type="PIRSF" id="PIRSF003230">
    <property type="entry name" value="YbgC"/>
    <property type="match status" value="1"/>
</dbReference>
<dbReference type="CDD" id="cd00586">
    <property type="entry name" value="4HBT"/>
    <property type="match status" value="1"/>
</dbReference>
<reference evidence="3 4" key="1">
    <citation type="journal article" date="2009" name="Stand. Genomic Sci.">
        <title>Complete genome sequence of Rhodothermus marinus type strain (R-10).</title>
        <authorList>
            <person name="Nolan M."/>
            <person name="Tindall B.J."/>
            <person name="Pomrenke H."/>
            <person name="Lapidus A."/>
            <person name="Copeland A."/>
            <person name="Glavina Del Rio T."/>
            <person name="Lucas S."/>
            <person name="Chen F."/>
            <person name="Tice H."/>
            <person name="Cheng J.F."/>
            <person name="Saunders E."/>
            <person name="Han C."/>
            <person name="Bruce D."/>
            <person name="Goodwin L."/>
            <person name="Chain P."/>
            <person name="Pitluck S."/>
            <person name="Ovchinikova G."/>
            <person name="Pati A."/>
            <person name="Ivanova N."/>
            <person name="Mavromatis K."/>
            <person name="Chen A."/>
            <person name="Palaniappan K."/>
            <person name="Land M."/>
            <person name="Hauser L."/>
            <person name="Chang Y.J."/>
            <person name="Jeffries C.D."/>
            <person name="Brettin T."/>
            <person name="Goker M."/>
            <person name="Bristow J."/>
            <person name="Eisen J.A."/>
            <person name="Markowitz V."/>
            <person name="Hugenholtz P."/>
            <person name="Kyrpides N.C."/>
            <person name="Klenk H.P."/>
            <person name="Detter J.C."/>
        </authorList>
    </citation>
    <scope>NUCLEOTIDE SEQUENCE [LARGE SCALE GENOMIC DNA]</scope>
    <source>
        <strain evidence="4">ATCC 43812 / DSM 4252 / R-10</strain>
    </source>
</reference>
<evidence type="ECO:0000313" key="3">
    <source>
        <dbReference type="EMBL" id="ACY47124.1"/>
    </source>
</evidence>
<dbReference type="Pfam" id="PF13279">
    <property type="entry name" value="4HBT_2"/>
    <property type="match status" value="1"/>
</dbReference>
<dbReference type="eggNOG" id="COG0824">
    <property type="taxonomic scope" value="Bacteria"/>
</dbReference>